<feature type="region of interest" description="Disordered" evidence="1">
    <location>
        <begin position="68"/>
        <end position="220"/>
    </location>
</feature>
<evidence type="ECO:0000313" key="2">
    <source>
        <dbReference type="EMBL" id="KAK5543674.1"/>
    </source>
</evidence>
<organism evidence="2 3">
    <name type="scientific">Vermiconidia calcicola</name>
    <dbReference type="NCBI Taxonomy" id="1690605"/>
    <lineage>
        <taxon>Eukaryota</taxon>
        <taxon>Fungi</taxon>
        <taxon>Dikarya</taxon>
        <taxon>Ascomycota</taxon>
        <taxon>Pezizomycotina</taxon>
        <taxon>Dothideomycetes</taxon>
        <taxon>Dothideomycetidae</taxon>
        <taxon>Mycosphaerellales</taxon>
        <taxon>Extremaceae</taxon>
        <taxon>Vermiconidia</taxon>
    </lineage>
</organism>
<accession>A0AAV9QH35</accession>
<reference evidence="2 3" key="1">
    <citation type="submission" date="2023-06" db="EMBL/GenBank/DDBJ databases">
        <title>Black Yeasts Isolated from many extreme environments.</title>
        <authorList>
            <person name="Coleine C."/>
            <person name="Stajich J.E."/>
            <person name="Selbmann L."/>
        </authorList>
    </citation>
    <scope>NUCLEOTIDE SEQUENCE [LARGE SCALE GENOMIC DNA]</scope>
    <source>
        <strain evidence="2 3">CCFEE 5887</strain>
    </source>
</reference>
<evidence type="ECO:0000313" key="3">
    <source>
        <dbReference type="Proteomes" id="UP001345827"/>
    </source>
</evidence>
<protein>
    <submittedName>
        <fullName evidence="2">Uncharacterized protein</fullName>
    </submittedName>
</protein>
<dbReference type="EMBL" id="JAXLQG010000002">
    <property type="protein sequence ID" value="KAK5543674.1"/>
    <property type="molecule type" value="Genomic_DNA"/>
</dbReference>
<gene>
    <name evidence="2" type="ORF">LTR25_001288</name>
</gene>
<dbReference type="Proteomes" id="UP001345827">
    <property type="component" value="Unassembled WGS sequence"/>
</dbReference>
<keyword evidence="3" id="KW-1185">Reference proteome</keyword>
<proteinExistence type="predicted"/>
<feature type="compositionally biased region" description="Polar residues" evidence="1">
    <location>
        <begin position="97"/>
        <end position="110"/>
    </location>
</feature>
<comment type="caution">
    <text evidence="2">The sequence shown here is derived from an EMBL/GenBank/DDBJ whole genome shotgun (WGS) entry which is preliminary data.</text>
</comment>
<sequence length="220" mass="24515">MCSCVIIITRVICERCAEHDEITLVKGNFFRDNPERAVSLSKRCYDHHMLALPRKKQYRNKLRHYSGCPSCHQRKSGTPSEIPVQSAGGSSRPEASPAQNRYGSGQQEVIAQSAPGPGRTVPGKSVSESQRRREYVTQHQHGGRQPQPHPQPKAQALGEQGMFLEEEGYPVRPARSAVNQEVKLSGEGQQRPQTSLDQGRGAKQQEKKPKLAKVLKWLTS</sequence>
<feature type="compositionally biased region" description="Low complexity" evidence="1">
    <location>
        <begin position="138"/>
        <end position="156"/>
    </location>
</feature>
<dbReference type="AlphaFoldDB" id="A0AAV9QH35"/>
<evidence type="ECO:0000256" key="1">
    <source>
        <dbReference type="SAM" id="MobiDB-lite"/>
    </source>
</evidence>
<name>A0AAV9QH35_9PEZI</name>
<feature type="compositionally biased region" description="Polar residues" evidence="1">
    <location>
        <begin position="187"/>
        <end position="197"/>
    </location>
</feature>